<dbReference type="GO" id="GO:0016747">
    <property type="term" value="F:acyltransferase activity, transferring groups other than amino-acyl groups"/>
    <property type="evidence" value="ECO:0007669"/>
    <property type="project" value="InterPro"/>
</dbReference>
<dbReference type="InterPro" id="IPR000182">
    <property type="entry name" value="GNAT_dom"/>
</dbReference>
<evidence type="ECO:0000313" key="3">
    <source>
        <dbReference type="Proteomes" id="UP000199595"/>
    </source>
</evidence>
<keyword evidence="2" id="KW-0808">Transferase</keyword>
<evidence type="ECO:0000313" key="2">
    <source>
        <dbReference type="EMBL" id="SDX92604.1"/>
    </source>
</evidence>
<sequence>MIEVRNISAKETYAIRKEVLRKGVPKPVKFEGDEAKDTFHLGAFENEQLIAVSSYMKVANHNFKGEQYQLRGMATLPHCQGKGAGKKMLTKAIKQCRTLKIDCLWCNARIIAVNFYKKQGFKTVGTTFDIEYIGPHYVMYQYLV</sequence>
<evidence type="ECO:0000259" key="1">
    <source>
        <dbReference type="PROSITE" id="PS51186"/>
    </source>
</evidence>
<dbReference type="PROSITE" id="PS51186">
    <property type="entry name" value="GNAT"/>
    <property type="match status" value="1"/>
</dbReference>
<dbReference type="CDD" id="cd04301">
    <property type="entry name" value="NAT_SF"/>
    <property type="match status" value="1"/>
</dbReference>
<protein>
    <submittedName>
        <fullName evidence="2">Predicted N-acyltransferase, GNAT family</fullName>
    </submittedName>
</protein>
<name>A0A1H3FR20_9FLAO</name>
<keyword evidence="3" id="KW-1185">Reference proteome</keyword>
<proteinExistence type="predicted"/>
<dbReference type="EMBL" id="FNNJ01000012">
    <property type="protein sequence ID" value="SDX92604.1"/>
    <property type="molecule type" value="Genomic_DNA"/>
</dbReference>
<dbReference type="STRING" id="762486.SAMN05444411_1129"/>
<dbReference type="InterPro" id="IPR016181">
    <property type="entry name" value="Acyl_CoA_acyltransferase"/>
</dbReference>
<accession>A0A1H3FR20</accession>
<dbReference type="RefSeq" id="WP_090125751.1">
    <property type="nucleotide sequence ID" value="NZ_FNNJ01000012.1"/>
</dbReference>
<gene>
    <name evidence="2" type="ORF">SAMN05444411_1129</name>
</gene>
<dbReference type="OrthoDB" id="2352823at2"/>
<reference evidence="3" key="1">
    <citation type="submission" date="2016-10" db="EMBL/GenBank/DDBJ databases">
        <authorList>
            <person name="Varghese N."/>
            <person name="Submissions S."/>
        </authorList>
    </citation>
    <scope>NUCLEOTIDE SEQUENCE [LARGE SCALE GENOMIC DNA]</scope>
    <source>
        <strain evidence="3">DSM 24956</strain>
    </source>
</reference>
<dbReference type="SUPFAM" id="SSF55729">
    <property type="entry name" value="Acyl-CoA N-acyltransferases (Nat)"/>
    <property type="match status" value="1"/>
</dbReference>
<dbReference type="Proteomes" id="UP000199595">
    <property type="component" value="Unassembled WGS sequence"/>
</dbReference>
<organism evidence="2 3">
    <name type="scientific">Lutibacter oricola</name>
    <dbReference type="NCBI Taxonomy" id="762486"/>
    <lineage>
        <taxon>Bacteria</taxon>
        <taxon>Pseudomonadati</taxon>
        <taxon>Bacteroidota</taxon>
        <taxon>Flavobacteriia</taxon>
        <taxon>Flavobacteriales</taxon>
        <taxon>Flavobacteriaceae</taxon>
        <taxon>Lutibacter</taxon>
    </lineage>
</organism>
<dbReference type="AlphaFoldDB" id="A0A1H3FR20"/>
<keyword evidence="2" id="KW-0012">Acyltransferase</keyword>
<feature type="domain" description="N-acetyltransferase" evidence="1">
    <location>
        <begin position="1"/>
        <end position="144"/>
    </location>
</feature>
<dbReference type="Pfam" id="PF00583">
    <property type="entry name" value="Acetyltransf_1"/>
    <property type="match status" value="1"/>
</dbReference>
<dbReference type="Gene3D" id="3.40.630.30">
    <property type="match status" value="1"/>
</dbReference>